<keyword evidence="4" id="KW-1185">Reference proteome</keyword>
<dbReference type="GO" id="GO:0016614">
    <property type="term" value="F:oxidoreductase activity, acting on CH-OH group of donors"/>
    <property type="evidence" value="ECO:0007669"/>
    <property type="project" value="InterPro"/>
</dbReference>
<dbReference type="STRING" id="503106.A0A218YSH6"/>
<evidence type="ECO:0000313" key="3">
    <source>
        <dbReference type="EMBL" id="OWO92781.1"/>
    </source>
</evidence>
<dbReference type="SUPFAM" id="SSF51905">
    <property type="entry name" value="FAD/NAD(P)-binding domain"/>
    <property type="match status" value="1"/>
</dbReference>
<dbReference type="InParanoid" id="A0A218YSH6"/>
<comment type="similarity">
    <text evidence="1">Belongs to the GMC oxidoreductase family.</text>
</comment>
<dbReference type="InterPro" id="IPR036188">
    <property type="entry name" value="FAD/NAD-bd_sf"/>
</dbReference>
<feature type="domain" description="Glucose-methanol-choline oxidoreductase C-terminal" evidence="2">
    <location>
        <begin position="20"/>
        <end position="93"/>
    </location>
</feature>
<proteinExistence type="inferred from homology"/>
<gene>
    <name evidence="3" type="ORF">B2J93_1104</name>
</gene>
<dbReference type="EMBL" id="MZNU01000588">
    <property type="protein sequence ID" value="OWO92781.1"/>
    <property type="molecule type" value="Genomic_DNA"/>
</dbReference>
<evidence type="ECO:0000256" key="1">
    <source>
        <dbReference type="ARBA" id="ARBA00010790"/>
    </source>
</evidence>
<protein>
    <recommendedName>
        <fullName evidence="2">Glucose-methanol-choline oxidoreductase C-terminal domain-containing protein</fullName>
    </recommendedName>
</protein>
<dbReference type="PANTHER" id="PTHR11552">
    <property type="entry name" value="GLUCOSE-METHANOL-CHOLINE GMC OXIDOREDUCTASE"/>
    <property type="match status" value="1"/>
</dbReference>
<dbReference type="InterPro" id="IPR007867">
    <property type="entry name" value="GMC_OxRtase_C"/>
</dbReference>
<dbReference type="Pfam" id="PF05199">
    <property type="entry name" value="GMC_oxred_C"/>
    <property type="match status" value="1"/>
</dbReference>
<dbReference type="GO" id="GO:0050660">
    <property type="term" value="F:flavin adenine dinucleotide binding"/>
    <property type="evidence" value="ECO:0007669"/>
    <property type="project" value="InterPro"/>
</dbReference>
<evidence type="ECO:0000259" key="2">
    <source>
        <dbReference type="Pfam" id="PF05199"/>
    </source>
</evidence>
<dbReference type="AlphaFoldDB" id="A0A218YSH6"/>
<organism evidence="3 4">
    <name type="scientific">Diplocarpon coronariae</name>
    <dbReference type="NCBI Taxonomy" id="2795749"/>
    <lineage>
        <taxon>Eukaryota</taxon>
        <taxon>Fungi</taxon>
        <taxon>Dikarya</taxon>
        <taxon>Ascomycota</taxon>
        <taxon>Pezizomycotina</taxon>
        <taxon>Leotiomycetes</taxon>
        <taxon>Helotiales</taxon>
        <taxon>Drepanopezizaceae</taxon>
        <taxon>Diplocarpon</taxon>
    </lineage>
</organism>
<dbReference type="Gene3D" id="3.50.50.60">
    <property type="entry name" value="FAD/NAD(P)-binding domain"/>
    <property type="match status" value="1"/>
</dbReference>
<name>A0A218YSH6_9HELO</name>
<sequence length="106" mass="11443">MAITSPFKAKIKRRYHPKREIDLEDSKQVENYLRGSIATQNNPLGLVSVGTPGVGAVDGRLKVRGTKGLRVVDASVNPLYVSGNTVATVHALAEKGADSIKEDWDV</sequence>
<dbReference type="Gene3D" id="3.30.560.10">
    <property type="entry name" value="Glucose Oxidase, domain 3"/>
    <property type="match status" value="1"/>
</dbReference>
<accession>A0A218YSH6</accession>
<comment type="caution">
    <text evidence="3">The sequence shown here is derived from an EMBL/GenBank/DDBJ whole genome shotgun (WGS) entry which is preliminary data.</text>
</comment>
<reference evidence="3 4" key="1">
    <citation type="submission" date="2017-04" db="EMBL/GenBank/DDBJ databases">
        <title>Draft genome sequence of Marssonina coronaria NL1: causal agent of apple blotch.</title>
        <authorList>
            <person name="Cheng Q."/>
        </authorList>
    </citation>
    <scope>NUCLEOTIDE SEQUENCE [LARGE SCALE GENOMIC DNA]</scope>
    <source>
        <strain evidence="3 4">NL1</strain>
    </source>
</reference>
<evidence type="ECO:0000313" key="4">
    <source>
        <dbReference type="Proteomes" id="UP000242519"/>
    </source>
</evidence>
<dbReference type="OrthoDB" id="269227at2759"/>
<dbReference type="Proteomes" id="UP000242519">
    <property type="component" value="Unassembled WGS sequence"/>
</dbReference>
<dbReference type="PANTHER" id="PTHR11552:SF210">
    <property type="entry name" value="GLUCOSE-METHANOL-CHOLINE OXIDOREDUCTASE N-TERMINAL DOMAIN-CONTAINING PROTEIN-RELATED"/>
    <property type="match status" value="1"/>
</dbReference>
<dbReference type="InterPro" id="IPR012132">
    <property type="entry name" value="GMC_OxRdtase"/>
</dbReference>